<feature type="transmembrane region" description="Helical" evidence="9">
    <location>
        <begin position="134"/>
        <end position="157"/>
    </location>
</feature>
<organism evidence="11 12">
    <name type="scientific">Seiridium cardinale</name>
    <dbReference type="NCBI Taxonomy" id="138064"/>
    <lineage>
        <taxon>Eukaryota</taxon>
        <taxon>Fungi</taxon>
        <taxon>Dikarya</taxon>
        <taxon>Ascomycota</taxon>
        <taxon>Pezizomycotina</taxon>
        <taxon>Sordariomycetes</taxon>
        <taxon>Xylariomycetidae</taxon>
        <taxon>Amphisphaeriales</taxon>
        <taxon>Sporocadaceae</taxon>
        <taxon>Seiridium</taxon>
    </lineage>
</organism>
<feature type="transmembrane region" description="Helical" evidence="9">
    <location>
        <begin position="387"/>
        <end position="410"/>
    </location>
</feature>
<dbReference type="PROSITE" id="PS50850">
    <property type="entry name" value="MFS"/>
    <property type="match status" value="1"/>
</dbReference>
<evidence type="ECO:0000259" key="10">
    <source>
        <dbReference type="PROSITE" id="PS50850"/>
    </source>
</evidence>
<keyword evidence="3 7" id="KW-0813">Transport</keyword>
<keyword evidence="5 9" id="KW-1133">Transmembrane helix</keyword>
<keyword evidence="4 9" id="KW-0812">Transmembrane</keyword>
<proteinExistence type="inferred from homology"/>
<dbReference type="Pfam" id="PF00083">
    <property type="entry name" value="Sugar_tr"/>
    <property type="match status" value="1"/>
</dbReference>
<dbReference type="InterPro" id="IPR050360">
    <property type="entry name" value="MFS_Sugar_Transporters"/>
</dbReference>
<evidence type="ECO:0000256" key="4">
    <source>
        <dbReference type="ARBA" id="ARBA00022692"/>
    </source>
</evidence>
<comment type="subcellular location">
    <subcellularLocation>
        <location evidence="1">Membrane</location>
        <topology evidence="1">Multi-pass membrane protein</topology>
    </subcellularLocation>
</comment>
<keyword evidence="6 9" id="KW-0472">Membrane</keyword>
<feature type="transmembrane region" description="Helical" evidence="9">
    <location>
        <begin position="450"/>
        <end position="469"/>
    </location>
</feature>
<feature type="domain" description="Major facilitator superfamily (MFS) profile" evidence="10">
    <location>
        <begin position="94"/>
        <end position="536"/>
    </location>
</feature>
<dbReference type="InterPro" id="IPR005829">
    <property type="entry name" value="Sugar_transporter_CS"/>
</dbReference>
<sequence length="613" mass="66519">MCLAAGIGVCVTRGPAVARQSPSYDRPGQSVGNGGAAIRTIIIITVDYEHTGKMTKSKMEKLEKLKPVRTGHKDNAHGIPTYWSKSGGTLQKYITALATTDFLLFGYDQGVMAGIISSPAFVSDFPEVDGDSTWQGFITSIYAVGCFLGASFILTFGDRLGRRYSIFLGAAVMIIGVIIQITSVPPGAGATAQFIIGRCITGIGNGINTSTVPTYQAECSPAHNRGKLICIEGGNVAVGTLVAYWIDYGCTYGPHAFVWRFPIAFQIAFALVILVLMLRLPESPRWLLSHGREEEANTVLAALADKHREHEEVQGQITVINDAIRAAGMASGNTSMKELFTNGRTQHLRRLLLGAGSQMMQQLSGCNAVIYYFPILFQTSIGVTENLALLLGGVNMVVYALFACTSWYAVERLGRRKLFFIGTIGQCLSMVLVFGALIPGTASAGKGAGVGLFTYIAFFGATWLPLPWLYPAEINPLKTRAKANATSTVSNWLWNFFIVMITPVLIDSIGWGTYLFFAALNAIFLPILYFYYPETSGRTLEEIDIIFAKGHDEKISYVKAAEQLPKLTAAEVREYALKYHVNSSDDETGELGRGSAEKENQASNIDNANALMS</sequence>
<feature type="transmembrane region" description="Helical" evidence="9">
    <location>
        <begin position="489"/>
        <end position="506"/>
    </location>
</feature>
<evidence type="ECO:0000256" key="1">
    <source>
        <dbReference type="ARBA" id="ARBA00004141"/>
    </source>
</evidence>
<evidence type="ECO:0000256" key="5">
    <source>
        <dbReference type="ARBA" id="ARBA00022989"/>
    </source>
</evidence>
<feature type="transmembrane region" description="Helical" evidence="9">
    <location>
        <begin position="164"/>
        <end position="182"/>
    </location>
</feature>
<evidence type="ECO:0000313" key="12">
    <source>
        <dbReference type="Proteomes" id="UP001465668"/>
    </source>
</evidence>
<dbReference type="InterPro" id="IPR005828">
    <property type="entry name" value="MFS_sugar_transport-like"/>
</dbReference>
<dbReference type="PANTHER" id="PTHR48022">
    <property type="entry name" value="PLASTIDIC GLUCOSE TRANSPORTER 4"/>
    <property type="match status" value="1"/>
</dbReference>
<dbReference type="Proteomes" id="UP001465668">
    <property type="component" value="Unassembled WGS sequence"/>
</dbReference>
<keyword evidence="12" id="KW-1185">Reference proteome</keyword>
<dbReference type="InterPro" id="IPR036259">
    <property type="entry name" value="MFS_trans_sf"/>
</dbReference>
<dbReference type="PRINTS" id="PR00171">
    <property type="entry name" value="SUGRTRNSPORT"/>
</dbReference>
<reference evidence="11 12" key="1">
    <citation type="submission" date="2024-02" db="EMBL/GenBank/DDBJ databases">
        <title>First draft genome assembly of two strains of Seiridium cardinale.</title>
        <authorList>
            <person name="Emiliani G."/>
            <person name="Scali E."/>
        </authorList>
    </citation>
    <scope>NUCLEOTIDE SEQUENCE [LARGE SCALE GENOMIC DNA]</scope>
    <source>
        <strain evidence="11 12">BM-138-000479</strain>
    </source>
</reference>
<dbReference type="PANTHER" id="PTHR48022:SF69">
    <property type="entry name" value="SUGAR TRANSPORTER"/>
    <property type="match status" value="1"/>
</dbReference>
<name>A0ABR2XHJ2_9PEZI</name>
<comment type="caution">
    <text evidence="11">The sequence shown here is derived from an EMBL/GenBank/DDBJ whole genome shotgun (WGS) entry which is preliminary data.</text>
</comment>
<gene>
    <name evidence="11" type="ORF">SCAR479_10124</name>
</gene>
<evidence type="ECO:0000313" key="11">
    <source>
        <dbReference type="EMBL" id="KAK9773207.1"/>
    </source>
</evidence>
<dbReference type="InterPro" id="IPR020846">
    <property type="entry name" value="MFS_dom"/>
</dbReference>
<evidence type="ECO:0000256" key="2">
    <source>
        <dbReference type="ARBA" id="ARBA00010992"/>
    </source>
</evidence>
<evidence type="ECO:0000256" key="7">
    <source>
        <dbReference type="RuleBase" id="RU003346"/>
    </source>
</evidence>
<feature type="transmembrane region" description="Helical" evidence="9">
    <location>
        <begin position="512"/>
        <end position="532"/>
    </location>
</feature>
<feature type="transmembrane region" description="Helical" evidence="9">
    <location>
        <begin position="351"/>
        <end position="375"/>
    </location>
</feature>
<accession>A0ABR2XHJ2</accession>
<dbReference type="EMBL" id="JARVKM010000053">
    <property type="protein sequence ID" value="KAK9773207.1"/>
    <property type="molecule type" value="Genomic_DNA"/>
</dbReference>
<comment type="similarity">
    <text evidence="2 7">Belongs to the major facilitator superfamily. Sugar transporter (TC 2.A.1.1) family.</text>
</comment>
<dbReference type="SUPFAM" id="SSF103473">
    <property type="entry name" value="MFS general substrate transporter"/>
    <property type="match status" value="1"/>
</dbReference>
<dbReference type="NCBIfam" id="TIGR00879">
    <property type="entry name" value="SP"/>
    <property type="match status" value="1"/>
</dbReference>
<protein>
    <submittedName>
        <fullName evidence="11">Major facilitator superfamily (MFS) profile domain-containing protein</fullName>
    </submittedName>
</protein>
<evidence type="ECO:0000256" key="8">
    <source>
        <dbReference type="SAM" id="MobiDB-lite"/>
    </source>
</evidence>
<evidence type="ECO:0000256" key="3">
    <source>
        <dbReference type="ARBA" id="ARBA00022448"/>
    </source>
</evidence>
<dbReference type="PROSITE" id="PS00217">
    <property type="entry name" value="SUGAR_TRANSPORT_2"/>
    <property type="match status" value="1"/>
</dbReference>
<feature type="region of interest" description="Disordered" evidence="8">
    <location>
        <begin position="585"/>
        <end position="613"/>
    </location>
</feature>
<dbReference type="InterPro" id="IPR003663">
    <property type="entry name" value="Sugar/inositol_transpt"/>
</dbReference>
<dbReference type="Gene3D" id="1.20.1250.20">
    <property type="entry name" value="MFS general substrate transporter like domains"/>
    <property type="match status" value="1"/>
</dbReference>
<evidence type="ECO:0000256" key="6">
    <source>
        <dbReference type="ARBA" id="ARBA00023136"/>
    </source>
</evidence>
<feature type="transmembrane region" description="Helical" evidence="9">
    <location>
        <begin position="417"/>
        <end position="438"/>
    </location>
</feature>
<feature type="compositionally biased region" description="Polar residues" evidence="8">
    <location>
        <begin position="601"/>
        <end position="613"/>
    </location>
</feature>
<feature type="transmembrane region" description="Helical" evidence="9">
    <location>
        <begin position="257"/>
        <end position="278"/>
    </location>
</feature>
<evidence type="ECO:0000256" key="9">
    <source>
        <dbReference type="SAM" id="Phobius"/>
    </source>
</evidence>